<accession>A0ABR7Z1H4</accession>
<feature type="domain" description="HTH lacI-type" evidence="4">
    <location>
        <begin position="1"/>
        <end position="54"/>
    </location>
</feature>
<dbReference type="PROSITE" id="PS00356">
    <property type="entry name" value="HTH_LACI_1"/>
    <property type="match status" value="1"/>
</dbReference>
<reference evidence="5 6" key="1">
    <citation type="journal article" date="2020" name="Insects">
        <title>Bacteria Belonging to Pseudomonas typographi sp. nov. from the Bark Beetle Ips typographus Have Genomic Potential to Aid in the Host Ecology.</title>
        <authorList>
            <person name="Peral-Aranega E."/>
            <person name="Saati-Santamaria Z."/>
            <person name="Kolarik M."/>
            <person name="Rivas R."/>
            <person name="Garcia-Fraile P."/>
        </authorList>
    </citation>
    <scope>NUCLEOTIDE SEQUENCE [LARGE SCALE GENOMIC DNA]</scope>
    <source>
        <strain evidence="5 6">CA3A</strain>
    </source>
</reference>
<evidence type="ECO:0000256" key="2">
    <source>
        <dbReference type="ARBA" id="ARBA00023125"/>
    </source>
</evidence>
<keyword evidence="1" id="KW-0805">Transcription regulation</keyword>
<keyword evidence="3" id="KW-0804">Transcription</keyword>
<dbReference type="SUPFAM" id="SSF53822">
    <property type="entry name" value="Periplasmic binding protein-like I"/>
    <property type="match status" value="1"/>
</dbReference>
<name>A0ABR7Z1H4_9PSED</name>
<dbReference type="InterPro" id="IPR028082">
    <property type="entry name" value="Peripla_BP_I"/>
</dbReference>
<dbReference type="SMART" id="SM00354">
    <property type="entry name" value="HTH_LACI"/>
    <property type="match status" value="1"/>
</dbReference>
<dbReference type="PANTHER" id="PTHR30146:SF109">
    <property type="entry name" value="HTH-TYPE TRANSCRIPTIONAL REGULATOR GALS"/>
    <property type="match status" value="1"/>
</dbReference>
<dbReference type="Gene3D" id="1.10.260.40">
    <property type="entry name" value="lambda repressor-like DNA-binding domains"/>
    <property type="match status" value="1"/>
</dbReference>
<comment type="caution">
    <text evidence="5">The sequence shown here is derived from an EMBL/GenBank/DDBJ whole genome shotgun (WGS) entry which is preliminary data.</text>
</comment>
<protein>
    <submittedName>
        <fullName evidence="5">LacI family transcriptional regulator</fullName>
    </submittedName>
</protein>
<evidence type="ECO:0000256" key="3">
    <source>
        <dbReference type="ARBA" id="ARBA00023163"/>
    </source>
</evidence>
<evidence type="ECO:0000313" key="6">
    <source>
        <dbReference type="Proteomes" id="UP000805841"/>
    </source>
</evidence>
<dbReference type="CDD" id="cd01392">
    <property type="entry name" value="HTH_LacI"/>
    <property type="match status" value="1"/>
</dbReference>
<keyword evidence="2" id="KW-0238">DNA-binding</keyword>
<dbReference type="RefSeq" id="WP_190420218.1">
    <property type="nucleotide sequence ID" value="NZ_JAAOCA010000011.1"/>
</dbReference>
<dbReference type="SUPFAM" id="SSF47413">
    <property type="entry name" value="lambda repressor-like DNA-binding domains"/>
    <property type="match status" value="1"/>
</dbReference>
<dbReference type="PANTHER" id="PTHR30146">
    <property type="entry name" value="LACI-RELATED TRANSCRIPTIONAL REPRESSOR"/>
    <property type="match status" value="1"/>
</dbReference>
<evidence type="ECO:0000256" key="1">
    <source>
        <dbReference type="ARBA" id="ARBA00023015"/>
    </source>
</evidence>
<dbReference type="EMBL" id="JAAOCA010000011">
    <property type="protein sequence ID" value="MBD1599166.1"/>
    <property type="molecule type" value="Genomic_DNA"/>
</dbReference>
<dbReference type="PROSITE" id="PS50932">
    <property type="entry name" value="HTH_LACI_2"/>
    <property type="match status" value="1"/>
</dbReference>
<evidence type="ECO:0000313" key="5">
    <source>
        <dbReference type="EMBL" id="MBD1599166.1"/>
    </source>
</evidence>
<sequence length="335" mass="35750">MQDVAREAAVSTATVSRVLAGFKGATSDDTAERVREVAARLGYVVNSVAASLRKERSSSVGLILADVANPFFGALASGVESTLTQQGFGVLLASSGNDADEERRLLRLMAEKQVDAVIMASSAAGGEHINEAIARGMRIVLVDSELRDVDADTVVVDNQSAAQMAIEHLLEQGHRDIAIITGQLQASFDRERLAGYQQALNAQGLKPLKRLTLCGDSTFEGGHAAVTTLLRKRAKVTAVFATNNLMSMGAITALLEAGLSIPDDISLIGFDDLEWYPIFKPAISAIAQPAYQLGQVAAQRLLQRFAADNVLATERVVLPTQLILRASTAPPLYHR</sequence>
<dbReference type="InterPro" id="IPR001761">
    <property type="entry name" value="Peripla_BP/Lac1_sug-bd_dom"/>
</dbReference>
<dbReference type="Proteomes" id="UP000805841">
    <property type="component" value="Unassembled WGS sequence"/>
</dbReference>
<keyword evidence="6" id="KW-1185">Reference proteome</keyword>
<dbReference type="InterPro" id="IPR010982">
    <property type="entry name" value="Lambda_DNA-bd_dom_sf"/>
</dbReference>
<dbReference type="Gene3D" id="3.40.50.2300">
    <property type="match status" value="2"/>
</dbReference>
<gene>
    <name evidence="5" type="ORF">HAQ05_10675</name>
</gene>
<evidence type="ECO:0000259" key="4">
    <source>
        <dbReference type="PROSITE" id="PS50932"/>
    </source>
</evidence>
<dbReference type="Pfam" id="PF00532">
    <property type="entry name" value="Peripla_BP_1"/>
    <property type="match status" value="1"/>
</dbReference>
<proteinExistence type="predicted"/>
<organism evidence="5 6">
    <name type="scientific">Pseudomonas typographi</name>
    <dbReference type="NCBI Taxonomy" id="2715964"/>
    <lineage>
        <taxon>Bacteria</taxon>
        <taxon>Pseudomonadati</taxon>
        <taxon>Pseudomonadota</taxon>
        <taxon>Gammaproteobacteria</taxon>
        <taxon>Pseudomonadales</taxon>
        <taxon>Pseudomonadaceae</taxon>
        <taxon>Pseudomonas</taxon>
    </lineage>
</organism>
<dbReference type="Pfam" id="PF00356">
    <property type="entry name" value="LacI"/>
    <property type="match status" value="1"/>
</dbReference>
<dbReference type="InterPro" id="IPR000843">
    <property type="entry name" value="HTH_LacI"/>
</dbReference>